<comment type="similarity">
    <text evidence="8">Belongs to the early nodulin-like (ENODL) family.</text>
</comment>
<dbReference type="GO" id="GO:0098552">
    <property type="term" value="C:side of membrane"/>
    <property type="evidence" value="ECO:0007669"/>
    <property type="project" value="UniProtKB-KW"/>
</dbReference>
<keyword evidence="13" id="KW-1185">Reference proteome</keyword>
<evidence type="ECO:0000259" key="11">
    <source>
        <dbReference type="PROSITE" id="PS51485"/>
    </source>
</evidence>
<dbReference type="CDD" id="cd11019">
    <property type="entry name" value="OsENODL1_like"/>
    <property type="match status" value="1"/>
</dbReference>
<comment type="subcellular location">
    <subcellularLocation>
        <location evidence="9">Endomembrane system</location>
        <topology evidence="9">Lipid-anchor</topology>
    </subcellularLocation>
    <subcellularLocation>
        <location evidence="1">Membrane</location>
        <topology evidence="1">Lipid-anchor</topology>
        <topology evidence="1">GPI-anchor</topology>
    </subcellularLocation>
</comment>
<keyword evidence="3" id="KW-0732">Signal</keyword>
<evidence type="ECO:0000256" key="2">
    <source>
        <dbReference type="ARBA" id="ARBA00022622"/>
    </source>
</evidence>
<dbReference type="SUPFAM" id="SSF49503">
    <property type="entry name" value="Cupredoxins"/>
    <property type="match status" value="1"/>
</dbReference>
<dbReference type="InterPro" id="IPR003245">
    <property type="entry name" value="Phytocyanin_dom"/>
</dbReference>
<name>A0AAV8Q9N5_ENSVE</name>
<evidence type="ECO:0000256" key="10">
    <source>
        <dbReference type="SAM" id="Phobius"/>
    </source>
</evidence>
<evidence type="ECO:0000256" key="7">
    <source>
        <dbReference type="ARBA" id="ARBA00023288"/>
    </source>
</evidence>
<sequence>MNDLSFAVASDRRRWFGPVLAAVPRVVVPLLLAALAFALFILVVVHNAVLLVSVLVLSALILALFLWNAAAYRRKLSLNLFLDRFPDTDLLSAKDSQLVKVTGFASCGDLSLESSYEKAGRCVYTSTLLYEYCGCHPKQAHVSHQCFQWNLTFVERMATDFYVTDVKSGIRALVKAGQGSKVIPLIEENVLVNVTSLDRELSPTLKKWLQGRQLSCEARLLRLEEGYVMEGTCLTVMGMLSRKNDCWTCPQLTSASPESRKFLVLLQIRPWCGGFALVSLFLGSQNFGVVIHIQRIRQVEVLNLGSSCLRRCRSCGIYNGEFITRISALHLNLHSRFSSDDGVLWFHLRLRRVAFVILLPVIFRASSRVVAALLLLLLLQGDDCWCYQYKVGDLDCWGLPPPSNPLLYSSWSRNHFFRLGDSLLFLYPPSRDSVMQVTQRAFNSCSLADPILKMDDGNSLFNLTTPGNYYFTSGAPGHCEKNQKLAVAIPSLNNGTFFPPAADFPVPPAGSQSYLTVFDPAPAQGPSGNPAAAFTAMGSFVSAALLLGVALL</sequence>
<evidence type="ECO:0000256" key="8">
    <source>
        <dbReference type="ARBA" id="ARBA00035011"/>
    </source>
</evidence>
<keyword evidence="5" id="KW-1015">Disulfide bond</keyword>
<keyword evidence="7" id="KW-0449">Lipoprotein</keyword>
<dbReference type="InterPro" id="IPR041846">
    <property type="entry name" value="ENL_dom"/>
</dbReference>
<evidence type="ECO:0000256" key="9">
    <source>
        <dbReference type="ARBA" id="ARBA00037868"/>
    </source>
</evidence>
<evidence type="ECO:0000313" key="13">
    <source>
        <dbReference type="Proteomes" id="UP001222027"/>
    </source>
</evidence>
<proteinExistence type="inferred from homology"/>
<reference evidence="12 13" key="1">
    <citation type="submission" date="2022-12" db="EMBL/GenBank/DDBJ databases">
        <title>Chromosome-scale assembly of the Ensete ventricosum genome.</title>
        <authorList>
            <person name="Dussert Y."/>
            <person name="Stocks J."/>
            <person name="Wendawek A."/>
            <person name="Woldeyes F."/>
            <person name="Nichols R.A."/>
            <person name="Borrell J.S."/>
        </authorList>
    </citation>
    <scope>NUCLEOTIDE SEQUENCE [LARGE SCALE GENOMIC DNA]</scope>
    <source>
        <strain evidence="13">cv. Maze</strain>
        <tissue evidence="12">Seeds</tissue>
    </source>
</reference>
<feature type="transmembrane region" description="Helical" evidence="10">
    <location>
        <begin position="48"/>
        <end position="67"/>
    </location>
</feature>
<keyword evidence="4 10" id="KW-0472">Membrane</keyword>
<dbReference type="EMBL" id="JAQQAF010000002">
    <property type="protein sequence ID" value="KAJ8504757.1"/>
    <property type="molecule type" value="Genomic_DNA"/>
</dbReference>
<feature type="transmembrane region" description="Helical" evidence="10">
    <location>
        <begin position="20"/>
        <end position="42"/>
    </location>
</feature>
<dbReference type="GO" id="GO:0012505">
    <property type="term" value="C:endomembrane system"/>
    <property type="evidence" value="ECO:0007669"/>
    <property type="project" value="UniProtKB-SubCell"/>
</dbReference>
<evidence type="ECO:0000256" key="6">
    <source>
        <dbReference type="ARBA" id="ARBA00023180"/>
    </source>
</evidence>
<dbReference type="InterPro" id="IPR040339">
    <property type="entry name" value="At1g16860-like"/>
</dbReference>
<dbReference type="Gene3D" id="2.60.40.420">
    <property type="entry name" value="Cupredoxins - blue copper proteins"/>
    <property type="match status" value="1"/>
</dbReference>
<keyword evidence="6" id="KW-0325">Glycoprotein</keyword>
<keyword evidence="10" id="KW-0812">Transmembrane</keyword>
<dbReference type="PANTHER" id="PTHR33709:SF20">
    <property type="entry name" value="OS04G0541900 PROTEIN"/>
    <property type="match status" value="1"/>
</dbReference>
<dbReference type="Proteomes" id="UP001222027">
    <property type="component" value="Unassembled WGS sequence"/>
</dbReference>
<dbReference type="AlphaFoldDB" id="A0AAV8Q9N5"/>
<evidence type="ECO:0000256" key="4">
    <source>
        <dbReference type="ARBA" id="ARBA00023136"/>
    </source>
</evidence>
<dbReference type="PROSITE" id="PS51485">
    <property type="entry name" value="PHYTOCYANIN"/>
    <property type="match status" value="1"/>
</dbReference>
<dbReference type="GO" id="GO:0009055">
    <property type="term" value="F:electron transfer activity"/>
    <property type="evidence" value="ECO:0007669"/>
    <property type="project" value="InterPro"/>
</dbReference>
<evidence type="ECO:0000256" key="1">
    <source>
        <dbReference type="ARBA" id="ARBA00004589"/>
    </source>
</evidence>
<keyword evidence="10" id="KW-1133">Transmembrane helix</keyword>
<dbReference type="InterPro" id="IPR008972">
    <property type="entry name" value="Cupredoxin"/>
</dbReference>
<organism evidence="12 13">
    <name type="scientific">Ensete ventricosum</name>
    <name type="common">Abyssinian banana</name>
    <name type="synonym">Musa ensete</name>
    <dbReference type="NCBI Taxonomy" id="4639"/>
    <lineage>
        <taxon>Eukaryota</taxon>
        <taxon>Viridiplantae</taxon>
        <taxon>Streptophyta</taxon>
        <taxon>Embryophyta</taxon>
        <taxon>Tracheophyta</taxon>
        <taxon>Spermatophyta</taxon>
        <taxon>Magnoliopsida</taxon>
        <taxon>Liliopsida</taxon>
        <taxon>Zingiberales</taxon>
        <taxon>Musaceae</taxon>
        <taxon>Ensete</taxon>
    </lineage>
</organism>
<feature type="domain" description="Phytocyanin" evidence="11">
    <location>
        <begin position="387"/>
        <end position="491"/>
    </location>
</feature>
<evidence type="ECO:0000256" key="3">
    <source>
        <dbReference type="ARBA" id="ARBA00022729"/>
    </source>
</evidence>
<evidence type="ECO:0000256" key="5">
    <source>
        <dbReference type="ARBA" id="ARBA00023157"/>
    </source>
</evidence>
<accession>A0AAV8Q9N5</accession>
<dbReference type="FunFam" id="2.60.40.420:FF:000010">
    <property type="entry name" value="Early nodulin-like protein 1"/>
    <property type="match status" value="1"/>
</dbReference>
<comment type="caution">
    <text evidence="12">The sequence shown here is derived from an EMBL/GenBank/DDBJ whole genome shotgun (WGS) entry which is preliminary data.</text>
</comment>
<protein>
    <recommendedName>
        <fullName evidence="11">Phytocyanin domain-containing protein</fullName>
    </recommendedName>
</protein>
<dbReference type="Pfam" id="PF02298">
    <property type="entry name" value="Cu_bind_like"/>
    <property type="match status" value="1"/>
</dbReference>
<evidence type="ECO:0000313" key="12">
    <source>
        <dbReference type="EMBL" id="KAJ8504757.1"/>
    </source>
</evidence>
<dbReference type="PANTHER" id="PTHR33709">
    <property type="entry name" value="OSJNBA0035M09.9 PROTEIN"/>
    <property type="match status" value="1"/>
</dbReference>
<gene>
    <name evidence="12" type="ORF">OPV22_005643</name>
</gene>
<keyword evidence="2" id="KW-0336">GPI-anchor</keyword>